<evidence type="ECO:0000313" key="1">
    <source>
        <dbReference type="EMBL" id="CAK5044357.1"/>
    </source>
</evidence>
<name>A0ACB0YFB5_MELEN</name>
<organism evidence="1 2">
    <name type="scientific">Meloidogyne enterolobii</name>
    <name type="common">Root-knot nematode worm</name>
    <name type="synonym">Meloidogyne mayaguensis</name>
    <dbReference type="NCBI Taxonomy" id="390850"/>
    <lineage>
        <taxon>Eukaryota</taxon>
        <taxon>Metazoa</taxon>
        <taxon>Ecdysozoa</taxon>
        <taxon>Nematoda</taxon>
        <taxon>Chromadorea</taxon>
        <taxon>Rhabditida</taxon>
        <taxon>Tylenchina</taxon>
        <taxon>Tylenchomorpha</taxon>
        <taxon>Tylenchoidea</taxon>
        <taxon>Meloidogynidae</taxon>
        <taxon>Meloidogyninae</taxon>
        <taxon>Meloidogyne</taxon>
    </lineage>
</organism>
<evidence type="ECO:0000313" key="2">
    <source>
        <dbReference type="Proteomes" id="UP001497535"/>
    </source>
</evidence>
<protein>
    <submittedName>
        <fullName evidence="1">Uncharacterized protein</fullName>
    </submittedName>
</protein>
<dbReference type="EMBL" id="CAVMJV010000011">
    <property type="protein sequence ID" value="CAK5044357.1"/>
    <property type="molecule type" value="Genomic_DNA"/>
</dbReference>
<dbReference type="Proteomes" id="UP001497535">
    <property type="component" value="Unassembled WGS sequence"/>
</dbReference>
<proteinExistence type="predicted"/>
<keyword evidence="2" id="KW-1185">Reference proteome</keyword>
<sequence length="49" mass="6238">MKICRYWDRKLQLFSVMRWKIARQPFRRPRSQISSFFSLFFSFYSLRII</sequence>
<reference evidence="1" key="1">
    <citation type="submission" date="2023-11" db="EMBL/GenBank/DDBJ databases">
        <authorList>
            <person name="Poullet M."/>
        </authorList>
    </citation>
    <scope>NUCLEOTIDE SEQUENCE</scope>
    <source>
        <strain evidence="1">E1834</strain>
    </source>
</reference>
<comment type="caution">
    <text evidence="1">The sequence shown here is derived from an EMBL/GenBank/DDBJ whole genome shotgun (WGS) entry which is preliminary data.</text>
</comment>
<gene>
    <name evidence="1" type="ORF">MENTE1834_LOCUS11431</name>
</gene>
<accession>A0ACB0YFB5</accession>